<dbReference type="SUPFAM" id="SSF54862">
    <property type="entry name" value="4Fe-4S ferredoxins"/>
    <property type="match status" value="1"/>
</dbReference>
<dbReference type="OrthoDB" id="9794954at2"/>
<evidence type="ECO:0000313" key="8">
    <source>
        <dbReference type="Proteomes" id="UP000030856"/>
    </source>
</evidence>
<evidence type="ECO:0000256" key="2">
    <source>
        <dbReference type="ARBA" id="ARBA00023002"/>
    </source>
</evidence>
<dbReference type="InterPro" id="IPR017900">
    <property type="entry name" value="4Fe4S_Fe_S_CS"/>
</dbReference>
<evidence type="ECO:0000256" key="1">
    <source>
        <dbReference type="ARBA" id="ARBA00022723"/>
    </source>
</evidence>
<gene>
    <name evidence="7" type="ORF">BOV88_03000</name>
    <name evidence="6" type="ORF">JV46_13050</name>
</gene>
<dbReference type="AlphaFoldDB" id="A0A0B0HCZ1"/>
<evidence type="ECO:0000313" key="9">
    <source>
        <dbReference type="Proteomes" id="UP000190962"/>
    </source>
</evidence>
<dbReference type="SUPFAM" id="SSF53323">
    <property type="entry name" value="Pyruvate-ferredoxin oxidoreductase, PFOR, domain III"/>
    <property type="match status" value="1"/>
</dbReference>
<evidence type="ECO:0000256" key="3">
    <source>
        <dbReference type="ARBA" id="ARBA00023004"/>
    </source>
</evidence>
<dbReference type="Proteomes" id="UP000190962">
    <property type="component" value="Unassembled WGS sequence"/>
</dbReference>
<dbReference type="EMBL" id="JRAA01000001">
    <property type="protein sequence ID" value="KHF25784.1"/>
    <property type="molecule type" value="Genomic_DNA"/>
</dbReference>
<dbReference type="PANTHER" id="PTHR43366:SF1">
    <property type="entry name" value="PYRUVATE SYNTHASE SUBUNIT PORC"/>
    <property type="match status" value="1"/>
</dbReference>
<dbReference type="NCBIfam" id="TIGR02179">
    <property type="entry name" value="PorD_KorD"/>
    <property type="match status" value="1"/>
</dbReference>
<keyword evidence="3" id="KW-0408">Iron</keyword>
<dbReference type="eggNOG" id="COG1014">
    <property type="taxonomic scope" value="Bacteria"/>
</dbReference>
<dbReference type="RefSeq" id="WP_052131954.1">
    <property type="nucleotide sequence ID" value="NZ_JRAA01000001.1"/>
</dbReference>
<keyword evidence="1" id="KW-0479">Metal-binding</keyword>
<feature type="domain" description="4Fe-4S ferredoxin-type" evidence="5">
    <location>
        <begin position="269"/>
        <end position="298"/>
    </location>
</feature>
<dbReference type="Gene3D" id="3.30.70.20">
    <property type="match status" value="1"/>
</dbReference>
<name>A0A0B0HCZ1_SOVGS</name>
<keyword evidence="2 6" id="KW-0560">Oxidoreductase</keyword>
<dbReference type="EC" id="1.2.7.1" evidence="6"/>
<comment type="caution">
    <text evidence="6">The sequence shown here is derived from an EMBL/GenBank/DDBJ whole genome shotgun (WGS) entry which is preliminary data.</text>
</comment>
<dbReference type="GeneID" id="86990865"/>
<dbReference type="Proteomes" id="UP000030856">
    <property type="component" value="Unassembled WGS sequence"/>
</dbReference>
<organism evidence="6 8">
    <name type="scientific">Solemya velum gill symbiont</name>
    <dbReference type="NCBI Taxonomy" id="2340"/>
    <lineage>
        <taxon>Bacteria</taxon>
        <taxon>Pseudomonadati</taxon>
        <taxon>Pseudomonadota</taxon>
        <taxon>Gammaproteobacteria</taxon>
        <taxon>sulfur-oxidizing symbionts</taxon>
    </lineage>
</organism>
<dbReference type="InterPro" id="IPR017896">
    <property type="entry name" value="4Fe4S_Fe-S-bd"/>
</dbReference>
<dbReference type="GO" id="GO:0019164">
    <property type="term" value="F:pyruvate synthase activity"/>
    <property type="evidence" value="ECO:0007669"/>
    <property type="project" value="UniProtKB-EC"/>
</dbReference>
<dbReference type="Pfam" id="PF01558">
    <property type="entry name" value="POR"/>
    <property type="match status" value="1"/>
</dbReference>
<proteinExistence type="predicted"/>
<evidence type="ECO:0000256" key="4">
    <source>
        <dbReference type="ARBA" id="ARBA00023014"/>
    </source>
</evidence>
<dbReference type="EMBL" id="MPNX01000003">
    <property type="protein sequence ID" value="OOY35629.1"/>
    <property type="molecule type" value="Genomic_DNA"/>
</dbReference>
<dbReference type="PROSITE" id="PS51379">
    <property type="entry name" value="4FE4S_FER_2"/>
    <property type="match status" value="2"/>
</dbReference>
<feature type="domain" description="4Fe-4S ferredoxin-type" evidence="5">
    <location>
        <begin position="239"/>
        <end position="268"/>
    </location>
</feature>
<dbReference type="InterPro" id="IPR011894">
    <property type="entry name" value="PorC_KorC"/>
</dbReference>
<protein>
    <submittedName>
        <fullName evidence="6">Pyruvate ferredoxin oxidoreductase, gamma (Delta) subunit</fullName>
        <ecNumber evidence="6">1.2.7.1</ecNumber>
    </submittedName>
</protein>
<dbReference type="GO" id="GO:0051539">
    <property type="term" value="F:4 iron, 4 sulfur cluster binding"/>
    <property type="evidence" value="ECO:0007669"/>
    <property type="project" value="InterPro"/>
</dbReference>
<reference evidence="7 9" key="2">
    <citation type="submission" date="2016-11" db="EMBL/GenBank/DDBJ databases">
        <title>Mixed transmission modes and dynamic genome evolution in an obligate animal-bacterial symbiosis.</title>
        <authorList>
            <person name="Russell S.L."/>
            <person name="Corbett-Detig R.B."/>
            <person name="Cavanaugh C.M."/>
        </authorList>
    </citation>
    <scope>NUCLEOTIDE SEQUENCE [LARGE SCALE GENOMIC DNA]</scope>
    <source>
        <strain evidence="7">MA-KB16</strain>
    </source>
</reference>
<dbReference type="InterPro" id="IPR019752">
    <property type="entry name" value="Pyrv/ketoisovalerate_OxRed_cat"/>
</dbReference>
<dbReference type="eggNOG" id="COG1144">
    <property type="taxonomic scope" value="Bacteria"/>
</dbReference>
<keyword evidence="4" id="KW-0411">Iron-sulfur</keyword>
<reference evidence="6 8" key="1">
    <citation type="journal article" date="2014" name="BMC Genomics">
        <title>The genome of the intracellular bacterium of the coastal bivalve, Solemya velum: a blueprint for thriving in and out of symbiosis.</title>
        <authorList>
            <person name="Dmytrenko O."/>
            <person name="Russell S.L."/>
            <person name="Loo W.T."/>
            <person name="Fontanez K.M."/>
            <person name="Liao L."/>
            <person name="Roeselers G."/>
            <person name="Sharma R."/>
            <person name="Stewart F.J."/>
            <person name="Newton I.L."/>
            <person name="Woyke T."/>
            <person name="Wu D."/>
            <person name="Lang J.M."/>
            <person name="Eisen J.A."/>
            <person name="Cavanaugh C.M."/>
        </authorList>
    </citation>
    <scope>NUCLEOTIDE SEQUENCE [LARGE SCALE GENOMIC DNA]</scope>
    <source>
        <strain evidence="6 8">WH</strain>
    </source>
</reference>
<dbReference type="NCBIfam" id="TIGR02175">
    <property type="entry name" value="PorC_KorC"/>
    <property type="match status" value="1"/>
</dbReference>
<dbReference type="Pfam" id="PF00037">
    <property type="entry name" value="Fer4"/>
    <property type="match status" value="1"/>
</dbReference>
<accession>A0A0B0HCZ1</accession>
<evidence type="ECO:0000313" key="6">
    <source>
        <dbReference type="EMBL" id="KHF25784.1"/>
    </source>
</evidence>
<evidence type="ECO:0000259" key="5">
    <source>
        <dbReference type="PROSITE" id="PS51379"/>
    </source>
</evidence>
<sequence length="314" mass="34199">MYRIRFHGRGGQGMKTASRILGTAFFLEGYEVQDAPRYGAERRGAPIFAYVRADSKPINERGIILNPDLVIVADDSLVPVPAAGVMAGITAHTLLLINSNEEESEWRHRLNLECPVLILSLKEEVSERAELPYIGATCTGASARLTGVISNRALEQAIREELSELGTTVIEKNLENALAAYESMADNEGAITEGGLASADSYALPGWIDLPFEDARTSAPAIYAPATSVEVKTGLWRTQRPIIDYDLCKKCWWICGSYCPDGAIEVEESLPIIDYDHCKGCLVCVAQCPSHAIEAIPEAQAQALEAETQEGEQK</sequence>
<dbReference type="STRING" id="2340.JV46_13050"/>
<keyword evidence="6" id="KW-0670">Pyruvate</keyword>
<dbReference type="InterPro" id="IPR011898">
    <property type="entry name" value="PorD_KorD"/>
</dbReference>
<dbReference type="PANTHER" id="PTHR43366">
    <property type="entry name" value="PYRUVATE SYNTHASE SUBUNIT PORC"/>
    <property type="match status" value="1"/>
</dbReference>
<dbReference type="InterPro" id="IPR002869">
    <property type="entry name" value="Pyrv_flavodox_OxRed_cen"/>
</dbReference>
<dbReference type="Gene3D" id="3.40.920.10">
    <property type="entry name" value="Pyruvate-ferredoxin oxidoreductase, PFOR, domain III"/>
    <property type="match status" value="1"/>
</dbReference>
<evidence type="ECO:0000313" key="7">
    <source>
        <dbReference type="EMBL" id="OOY35629.1"/>
    </source>
</evidence>
<dbReference type="GO" id="GO:0046872">
    <property type="term" value="F:metal ion binding"/>
    <property type="evidence" value="ECO:0007669"/>
    <property type="project" value="UniProtKB-KW"/>
</dbReference>
<dbReference type="InterPro" id="IPR051626">
    <property type="entry name" value="Oxidoreductase_gamma_subunit"/>
</dbReference>
<dbReference type="PROSITE" id="PS00198">
    <property type="entry name" value="4FE4S_FER_1"/>
    <property type="match status" value="1"/>
</dbReference>
<keyword evidence="8" id="KW-1185">Reference proteome</keyword>